<dbReference type="FunFam" id="2.30.30.140:FF:000018">
    <property type="entry name" value="Serine/threonine-protein kinase 31"/>
    <property type="match status" value="4"/>
</dbReference>
<evidence type="ECO:0000256" key="4">
    <source>
        <dbReference type="PROSITE-ProRule" id="PRU00134"/>
    </source>
</evidence>
<dbReference type="InterPro" id="IPR035437">
    <property type="entry name" value="SNase_OB-fold_sf"/>
</dbReference>
<feature type="region of interest" description="Disordered" evidence="5">
    <location>
        <begin position="1"/>
        <end position="69"/>
    </location>
</feature>
<dbReference type="AlphaFoldDB" id="A0A1V4KIJ8"/>
<dbReference type="InterPro" id="IPR047378">
    <property type="entry name" value="Tudor_TDRD1_rpt3"/>
</dbReference>
<feature type="domain" description="Tudor" evidence="6">
    <location>
        <begin position="556"/>
        <end position="615"/>
    </location>
</feature>
<dbReference type="CDD" id="cd20409">
    <property type="entry name" value="Tudor_TDRD1_rpt2"/>
    <property type="match status" value="1"/>
</dbReference>
<dbReference type="FunFam" id="6.10.140.2220:FF:000011">
    <property type="entry name" value="Tudor domain containing 1"/>
    <property type="match status" value="1"/>
</dbReference>
<dbReference type="PANTHER" id="PTHR22948">
    <property type="entry name" value="TUDOR DOMAIN CONTAINING PROTEIN"/>
    <property type="match status" value="1"/>
</dbReference>
<dbReference type="InterPro" id="IPR002893">
    <property type="entry name" value="Znf_MYND"/>
</dbReference>
<dbReference type="Gene3D" id="2.40.50.90">
    <property type="match status" value="4"/>
</dbReference>
<dbReference type="PROSITE" id="PS01360">
    <property type="entry name" value="ZF_MYND_1"/>
    <property type="match status" value="1"/>
</dbReference>
<evidence type="ECO:0000256" key="2">
    <source>
        <dbReference type="ARBA" id="ARBA00022771"/>
    </source>
</evidence>
<evidence type="ECO:0000259" key="6">
    <source>
        <dbReference type="PROSITE" id="PS50304"/>
    </source>
</evidence>
<accession>A0A1V4KIJ8</accession>
<dbReference type="CDD" id="cd20410">
    <property type="entry name" value="Tudor_TDRD1_rpt3"/>
    <property type="match status" value="1"/>
</dbReference>
<dbReference type="InterPro" id="IPR050621">
    <property type="entry name" value="Tudor_domain_containing"/>
</dbReference>
<dbReference type="PANTHER" id="PTHR22948:SF4">
    <property type="entry name" value="TUDOR DOMAIN-CONTAINING PROTEIN 1"/>
    <property type="match status" value="1"/>
</dbReference>
<dbReference type="InterPro" id="IPR002999">
    <property type="entry name" value="Tudor"/>
</dbReference>
<dbReference type="Pfam" id="PF00567">
    <property type="entry name" value="TUDOR"/>
    <property type="match status" value="4"/>
</dbReference>
<dbReference type="GO" id="GO:0008270">
    <property type="term" value="F:zinc ion binding"/>
    <property type="evidence" value="ECO:0007669"/>
    <property type="project" value="UniProtKB-KW"/>
</dbReference>
<gene>
    <name evidence="8" type="primary">TDRD1</name>
    <name evidence="8" type="ORF">AV530_015661</name>
</gene>
<evidence type="ECO:0000256" key="3">
    <source>
        <dbReference type="ARBA" id="ARBA00022833"/>
    </source>
</evidence>
<keyword evidence="3" id="KW-0862">Zinc</keyword>
<dbReference type="SUPFAM" id="SSF63748">
    <property type="entry name" value="Tudor/PWWP/MBT"/>
    <property type="match status" value="4"/>
</dbReference>
<dbReference type="InterPro" id="IPR047377">
    <property type="entry name" value="Tudor_TDRD1_rpt2"/>
</dbReference>
<keyword evidence="2 4" id="KW-0863">Zinc-finger</keyword>
<dbReference type="PROSITE" id="PS50865">
    <property type="entry name" value="ZF_MYND_2"/>
    <property type="match status" value="1"/>
</dbReference>
<name>A0A1V4KIJ8_PATFA</name>
<feature type="compositionally biased region" description="Basic and acidic residues" evidence="5">
    <location>
        <begin position="1"/>
        <end position="12"/>
    </location>
</feature>
<sequence>MSPGSPDRRHDPSGANEEAPITVPITDEARRLRAAGQHVPRPAPSPAAAGRGDCGGIGGSGGAAGSPLRAPGLRLQPPWGLHYLAYSHISSHSLLSSYSHVNIYMMAEPLHLKNKGSSTGGVTIRGNLLLTAAADKGNTVSHSDLIHEKPKNLKYSSENVFSIGYDKSLFNSLVSPPQTRTCHHCGLFGSLRCSQCKQIYYCSADCQKKDWRAHSVVCEPVKQNVSNNSGGMLPAKTETGVCLKGNSTSVDSLKTGEPSKKIMLSDLQTLGIKKAMEVQGTVTKFKSPSEFYIQMSSPKVLDQISKLSVKLQDCYANTVIQEQYFAVKGEVCVARCSSDQTWNRALVKDVDMSQKKAQVFYIDYGNEENIPLSWIKALHKDIELLFPPCAIKCSFAKYDPKEKGWNEVIASFSSQLMGKHCSVTVVDILQEEMMLSFSVDVLLDFGDCLEKVPLEMRSDLTPGGNAKGIDCLRVPENHSKGSKEKIPEDEEFLHCANSVANCISLCIGDVFSGVVSCIETPENFFCQQMHNARQLAELQVSLNEHCGKFSSSSAFHPAAGNVCCAQFTEDNLWYRAAVTEYVSEDSVLVSYIDYGNYEVLPLTRLRPVIPRLMGLPAQAIRCALAGVKPSQGTWTSNLISFMNQLVKDRVFTVKVVDKDSDRCVVELVDASVTPVINISSCLIEKGCAAEEPRVALPAIGMSDVKKADEDTTNKRICKWSKLTLKQTVDVVVCTLYHPGEFYCQISNKSELLALNLLNKSLSEYCQKTPPNNFKPENGEPCCAFFPTDGKWYRALVQNVTSDGTVKVCFVDYGNVEEVPLDKIRQISSSFLKLPFQGIKCWLSGIKPGDSKWIPEATARFHMYTAGVKLQARVTSLSSDGAGVELIDNSTGHPKVINEILTSEKLAVKEVLEDTNNFPNTSLDKKETSCGRWKSIEFAVGESVRVCVTEVVSPDLFYAVPVQVKDQEKLHQQLVEIESYCRARKTKPFRPQLGEACCALFSGDGHWYRAVVLKVSESLVQVLYADYGKTEILPFSKVLPITESYLKLPFQTITCSLAGIEKAEWSPLLLDKLKEMLLNQYVTITVKGINGNVNSVTVEKLKENGSLNVAHELVMASLAKSCRAENFSTGHQGDGGETKCCCTELKMQLKKHEQILLFLLNKYGNPDGFAEMKNLLEH</sequence>
<comment type="caution">
    <text evidence="8">The sequence shown here is derived from an EMBL/GenBank/DDBJ whole genome shotgun (WGS) entry which is preliminary data.</text>
</comment>
<dbReference type="Pfam" id="PF01753">
    <property type="entry name" value="zf-MYND"/>
    <property type="match status" value="1"/>
</dbReference>
<feature type="domain" description="MYND-type" evidence="7">
    <location>
        <begin position="182"/>
        <end position="218"/>
    </location>
</feature>
<dbReference type="PROSITE" id="PS50304">
    <property type="entry name" value="TUDOR"/>
    <property type="match status" value="4"/>
</dbReference>
<feature type="domain" description="Tudor" evidence="6">
    <location>
        <begin position="774"/>
        <end position="833"/>
    </location>
</feature>
<feature type="domain" description="Tudor" evidence="6">
    <location>
        <begin position="325"/>
        <end position="385"/>
    </location>
</feature>
<feature type="compositionally biased region" description="Gly residues" evidence="5">
    <location>
        <begin position="52"/>
        <end position="64"/>
    </location>
</feature>
<evidence type="ECO:0000259" key="7">
    <source>
        <dbReference type="PROSITE" id="PS50865"/>
    </source>
</evidence>
<dbReference type="SUPFAM" id="SSF144232">
    <property type="entry name" value="HIT/MYND zinc finger-like"/>
    <property type="match status" value="1"/>
</dbReference>
<feature type="domain" description="Tudor" evidence="6">
    <location>
        <begin position="989"/>
        <end position="1047"/>
    </location>
</feature>
<evidence type="ECO:0000256" key="1">
    <source>
        <dbReference type="ARBA" id="ARBA00022723"/>
    </source>
</evidence>
<keyword evidence="9" id="KW-1185">Reference proteome</keyword>
<evidence type="ECO:0000313" key="9">
    <source>
        <dbReference type="Proteomes" id="UP000190648"/>
    </source>
</evidence>
<dbReference type="Gene3D" id="2.30.30.140">
    <property type="match status" value="4"/>
</dbReference>
<dbReference type="EMBL" id="LSYS01003057">
    <property type="protein sequence ID" value="OPJ84183.1"/>
    <property type="molecule type" value="Genomic_DNA"/>
</dbReference>
<protein>
    <submittedName>
        <fullName evidence="8">Tudor domain-containing protein 1</fullName>
    </submittedName>
</protein>
<dbReference type="Gene3D" id="6.10.140.2220">
    <property type="match status" value="1"/>
</dbReference>
<keyword evidence="1" id="KW-0479">Metal-binding</keyword>
<evidence type="ECO:0000313" key="8">
    <source>
        <dbReference type="EMBL" id="OPJ84183.1"/>
    </source>
</evidence>
<organism evidence="8 9">
    <name type="scientific">Patagioenas fasciata monilis</name>
    <dbReference type="NCBI Taxonomy" id="372326"/>
    <lineage>
        <taxon>Eukaryota</taxon>
        <taxon>Metazoa</taxon>
        <taxon>Chordata</taxon>
        <taxon>Craniata</taxon>
        <taxon>Vertebrata</taxon>
        <taxon>Euteleostomi</taxon>
        <taxon>Archelosauria</taxon>
        <taxon>Archosauria</taxon>
        <taxon>Dinosauria</taxon>
        <taxon>Saurischia</taxon>
        <taxon>Theropoda</taxon>
        <taxon>Coelurosauria</taxon>
        <taxon>Aves</taxon>
        <taxon>Neognathae</taxon>
        <taxon>Neoaves</taxon>
        <taxon>Columbimorphae</taxon>
        <taxon>Columbiformes</taxon>
        <taxon>Columbidae</taxon>
        <taxon>Patagioenas</taxon>
    </lineage>
</organism>
<dbReference type="OrthoDB" id="341421at2759"/>
<dbReference type="Proteomes" id="UP000190648">
    <property type="component" value="Unassembled WGS sequence"/>
</dbReference>
<dbReference type="SMART" id="SM00333">
    <property type="entry name" value="TUDOR"/>
    <property type="match status" value="4"/>
</dbReference>
<reference evidence="8 9" key="1">
    <citation type="submission" date="2016-02" db="EMBL/GenBank/DDBJ databases">
        <title>Band-tailed pigeon sequencing and assembly.</title>
        <authorList>
            <person name="Soares A.E."/>
            <person name="Novak B.J."/>
            <person name="Rice E.S."/>
            <person name="O'Connell B."/>
            <person name="Chang D."/>
            <person name="Weber S."/>
            <person name="Shapiro B."/>
        </authorList>
    </citation>
    <scope>NUCLEOTIDE SEQUENCE [LARGE SCALE GENOMIC DNA]</scope>
    <source>
        <strain evidence="8">BTP2013</strain>
        <tissue evidence="8">Blood</tissue>
    </source>
</reference>
<proteinExistence type="predicted"/>
<evidence type="ECO:0000256" key="5">
    <source>
        <dbReference type="SAM" id="MobiDB-lite"/>
    </source>
</evidence>
<dbReference type="STRING" id="372326.A0A1V4KIJ8"/>